<protein>
    <submittedName>
        <fullName evidence="2">Uncharacterized protein</fullName>
    </submittedName>
</protein>
<reference evidence="2 3" key="1">
    <citation type="submission" date="2018-09" db="EMBL/GenBank/DDBJ databases">
        <title>Profundibacter amoris BAR1 gen. nov., sp. nov., a new member of the Roseobacter clade isolated at Lokis Castle Vent Field on the Arctic Mid-Oceanic Ridge.</title>
        <authorList>
            <person name="Le Moine Bauer S."/>
            <person name="Sjoeberg A.G."/>
            <person name="L'Haridon S."/>
            <person name="Stokke R."/>
            <person name="Roalkvam I."/>
            <person name="Steen I.H."/>
            <person name="Dahle H."/>
        </authorList>
    </citation>
    <scope>NUCLEOTIDE SEQUENCE [LARGE SCALE GENOMIC DNA]</scope>
    <source>
        <strain evidence="2 3">BAR1</strain>
    </source>
</reference>
<keyword evidence="1" id="KW-0472">Membrane</keyword>
<keyword evidence="3" id="KW-1185">Reference proteome</keyword>
<evidence type="ECO:0000313" key="3">
    <source>
        <dbReference type="Proteomes" id="UP000261704"/>
    </source>
</evidence>
<evidence type="ECO:0000256" key="1">
    <source>
        <dbReference type="SAM" id="Phobius"/>
    </source>
</evidence>
<dbReference type="EMBL" id="CP032125">
    <property type="protein sequence ID" value="AXX97747.1"/>
    <property type="molecule type" value="Genomic_DNA"/>
</dbReference>
<keyword evidence="1" id="KW-1133">Transmembrane helix</keyword>
<keyword evidence="1" id="KW-0812">Transmembrane</keyword>
<dbReference type="AlphaFoldDB" id="A0A347UFW9"/>
<proteinExistence type="predicted"/>
<feature type="transmembrane region" description="Helical" evidence="1">
    <location>
        <begin position="47"/>
        <end position="70"/>
    </location>
</feature>
<feature type="transmembrane region" description="Helical" evidence="1">
    <location>
        <begin position="116"/>
        <end position="136"/>
    </location>
</feature>
<organism evidence="2 3">
    <name type="scientific">Profundibacter amoris</name>
    <dbReference type="NCBI Taxonomy" id="2171755"/>
    <lineage>
        <taxon>Bacteria</taxon>
        <taxon>Pseudomonadati</taxon>
        <taxon>Pseudomonadota</taxon>
        <taxon>Alphaproteobacteria</taxon>
        <taxon>Rhodobacterales</taxon>
        <taxon>Paracoccaceae</taxon>
        <taxon>Profundibacter</taxon>
    </lineage>
</organism>
<sequence>MSNIQKNEFRERLKRVNAGPISMQPQIDKASQKTLNRKTLKVALAPFTYLIAPLIGVVSVFAIAIGLAVWGPEIPVGVTTDYETGMYFDAGLFSILIATAHGAATAITIMFGMRSLVHILLANAGVRLGLIILGSIGGA</sequence>
<evidence type="ECO:0000313" key="2">
    <source>
        <dbReference type="EMBL" id="AXX97747.1"/>
    </source>
</evidence>
<name>A0A347UFW9_9RHOB</name>
<gene>
    <name evidence="2" type="ORF">BAR1_07275</name>
</gene>
<accession>A0A347UFW9</accession>
<dbReference type="Proteomes" id="UP000261704">
    <property type="component" value="Chromosome"/>
</dbReference>
<feature type="transmembrane region" description="Helical" evidence="1">
    <location>
        <begin position="90"/>
        <end position="109"/>
    </location>
</feature>
<dbReference type="KEGG" id="pamo:BAR1_07275"/>